<dbReference type="GeneID" id="70138265"/>
<dbReference type="OrthoDB" id="4621801at2759"/>
<feature type="region of interest" description="Disordered" evidence="1">
    <location>
        <begin position="173"/>
        <end position="195"/>
    </location>
</feature>
<feature type="compositionally biased region" description="Basic and acidic residues" evidence="1">
    <location>
        <begin position="182"/>
        <end position="195"/>
    </location>
</feature>
<protein>
    <submittedName>
        <fullName evidence="2">Uncharacterized protein</fullName>
    </submittedName>
</protein>
<dbReference type="Proteomes" id="UP000758603">
    <property type="component" value="Unassembled WGS sequence"/>
</dbReference>
<sequence>MSTGTNHFLEALEGLRKSFKLPAIEGAIALITAESVQDAFRQYLNRCLKSTSLSALAQQLPDWMTVDQYIYAARRDHRNPERYIEKQCLRQPYESFPNAALFIFRFMRFLKSSGRQFDGPELKWEQTYDRDFSRCKRGLVLLDFLLQQEEIRRQCRSIYMIYDHDHIKSANVAQGRTRVPQGRRDARRAPQHGYRSDTKCGNTTVMCQNKYLAPIGDNTNAINFYNRFFDTEVGILPTQDTPDNCDYIDLRAAQISRSVPFDDGFEESNIIK</sequence>
<dbReference type="AlphaFoldDB" id="A0A9P8U7S5"/>
<dbReference type="EMBL" id="JAGPXC010000015">
    <property type="protein sequence ID" value="KAH6638676.1"/>
    <property type="molecule type" value="Genomic_DNA"/>
</dbReference>
<keyword evidence="3" id="KW-1185">Reference proteome</keyword>
<gene>
    <name evidence="2" type="ORF">BKA67DRAFT_697388</name>
</gene>
<dbReference type="RefSeq" id="XP_045950948.1">
    <property type="nucleotide sequence ID" value="XM_046109374.1"/>
</dbReference>
<evidence type="ECO:0000313" key="2">
    <source>
        <dbReference type="EMBL" id="KAH6638676.1"/>
    </source>
</evidence>
<evidence type="ECO:0000256" key="1">
    <source>
        <dbReference type="SAM" id="MobiDB-lite"/>
    </source>
</evidence>
<organism evidence="2 3">
    <name type="scientific">Truncatella angustata</name>
    <dbReference type="NCBI Taxonomy" id="152316"/>
    <lineage>
        <taxon>Eukaryota</taxon>
        <taxon>Fungi</taxon>
        <taxon>Dikarya</taxon>
        <taxon>Ascomycota</taxon>
        <taxon>Pezizomycotina</taxon>
        <taxon>Sordariomycetes</taxon>
        <taxon>Xylariomycetidae</taxon>
        <taxon>Amphisphaeriales</taxon>
        <taxon>Sporocadaceae</taxon>
        <taxon>Truncatella</taxon>
    </lineage>
</organism>
<comment type="caution">
    <text evidence="2">The sequence shown here is derived from an EMBL/GenBank/DDBJ whole genome shotgun (WGS) entry which is preliminary data.</text>
</comment>
<reference evidence="2" key="1">
    <citation type="journal article" date="2021" name="Nat. Commun.">
        <title>Genetic determinants of endophytism in the Arabidopsis root mycobiome.</title>
        <authorList>
            <person name="Mesny F."/>
            <person name="Miyauchi S."/>
            <person name="Thiergart T."/>
            <person name="Pickel B."/>
            <person name="Atanasova L."/>
            <person name="Karlsson M."/>
            <person name="Huettel B."/>
            <person name="Barry K.W."/>
            <person name="Haridas S."/>
            <person name="Chen C."/>
            <person name="Bauer D."/>
            <person name="Andreopoulos W."/>
            <person name="Pangilinan J."/>
            <person name="LaButti K."/>
            <person name="Riley R."/>
            <person name="Lipzen A."/>
            <person name="Clum A."/>
            <person name="Drula E."/>
            <person name="Henrissat B."/>
            <person name="Kohler A."/>
            <person name="Grigoriev I.V."/>
            <person name="Martin F.M."/>
            <person name="Hacquard S."/>
        </authorList>
    </citation>
    <scope>NUCLEOTIDE SEQUENCE</scope>
    <source>
        <strain evidence="2">MPI-SDFR-AT-0073</strain>
    </source>
</reference>
<proteinExistence type="predicted"/>
<name>A0A9P8U7S5_9PEZI</name>
<accession>A0A9P8U7S5</accession>
<evidence type="ECO:0000313" key="3">
    <source>
        <dbReference type="Proteomes" id="UP000758603"/>
    </source>
</evidence>